<reference evidence="1 2" key="1">
    <citation type="submission" date="2010-12" db="EMBL/GenBank/DDBJ databases">
        <title>The Genome Sequence of Coprobacillus sp. strain 29_1.</title>
        <authorList>
            <consortium name="The Broad Institute Genome Sequencing Platform"/>
            <person name="Earl A."/>
            <person name="Ward D."/>
            <person name="Feldgarden M."/>
            <person name="Gevers D."/>
            <person name="Daigneault M."/>
            <person name="Sibley C.D."/>
            <person name="White A."/>
            <person name="Strauss J."/>
            <person name="Allen-Vercoe E."/>
            <person name="Young S.K."/>
            <person name="Zeng Q."/>
            <person name="Gargeya S."/>
            <person name="Fitzgerald M."/>
            <person name="Haas B."/>
            <person name="Abouelleil A."/>
            <person name="Alvarado L."/>
            <person name="Arachchi H.M."/>
            <person name="Berlin A."/>
            <person name="Brown A."/>
            <person name="Chapman S.B."/>
            <person name="Chen Z."/>
            <person name="Dunbar C."/>
            <person name="Freedman E."/>
            <person name="Gearin G."/>
            <person name="Gellesch M."/>
            <person name="Goldberg J."/>
            <person name="Griggs A."/>
            <person name="Gujja S."/>
            <person name="Heilman E."/>
            <person name="Heiman D."/>
            <person name="Howarth C."/>
            <person name="Larson L."/>
            <person name="Lui A."/>
            <person name="MacDonald P.J.P."/>
            <person name="Mehta T."/>
            <person name="Montmayeur A."/>
            <person name="Murphy C."/>
            <person name="Neiman D."/>
            <person name="Pearson M."/>
            <person name="Priest M."/>
            <person name="Roberts A."/>
            <person name="Saif S."/>
            <person name="Shea T."/>
            <person name="Shenoy N."/>
            <person name="Sisk P."/>
            <person name="Stolte C."/>
            <person name="Sykes S."/>
            <person name="White J."/>
            <person name="Yandava C."/>
            <person name="Nusbaum C."/>
            <person name="Birren B."/>
        </authorList>
    </citation>
    <scope>NUCLEOTIDE SEQUENCE [LARGE SCALE GENOMIC DNA]</scope>
    <source>
        <strain evidence="1 2">29_1</strain>
    </source>
</reference>
<dbReference type="HOGENOM" id="CLU_2232019_0_0_9"/>
<organism evidence="1 2">
    <name type="scientific">Coprobacillus cateniformis</name>
    <dbReference type="NCBI Taxonomy" id="100884"/>
    <lineage>
        <taxon>Bacteria</taxon>
        <taxon>Bacillati</taxon>
        <taxon>Bacillota</taxon>
        <taxon>Erysipelotrichia</taxon>
        <taxon>Erysipelotrichales</taxon>
        <taxon>Coprobacillaceae</taxon>
        <taxon>Coprobacillus</taxon>
    </lineage>
</organism>
<dbReference type="GeneID" id="78231535"/>
<protein>
    <submittedName>
        <fullName evidence="1">Uncharacterized protein</fullName>
    </submittedName>
</protein>
<dbReference type="Proteomes" id="UP000003157">
    <property type="component" value="Unassembled WGS sequence"/>
</dbReference>
<dbReference type="AlphaFoldDB" id="E7GEQ5"/>
<dbReference type="STRING" id="100884.GCA_000269565_03795"/>
<proteinExistence type="predicted"/>
<name>E7GEQ5_9FIRM</name>
<evidence type="ECO:0000313" key="1">
    <source>
        <dbReference type="EMBL" id="EFW03506.1"/>
    </source>
</evidence>
<evidence type="ECO:0000313" key="2">
    <source>
        <dbReference type="Proteomes" id="UP000003157"/>
    </source>
</evidence>
<comment type="caution">
    <text evidence="1">The sequence shown here is derived from an EMBL/GenBank/DDBJ whole genome shotgun (WGS) entry which is preliminary data.</text>
</comment>
<keyword evidence="2" id="KW-1185">Reference proteome</keyword>
<dbReference type="EMBL" id="ADKX01000046">
    <property type="protein sequence ID" value="EFW03506.1"/>
    <property type="molecule type" value="Genomic_DNA"/>
</dbReference>
<accession>E7GEQ5</accession>
<sequence length="105" mass="12434">MEYKIISSQGYFNYSSYMMTFFIQVGHNIYEFYEAELFPDEMEKELTIAKAVPKGMEVSETLCDTKAFEMMYGIMIADDLTFVDNENVQMYLKQRSLSDEFMEEE</sequence>
<gene>
    <name evidence="1" type="ORF">HMPREF9488_03197</name>
</gene>
<dbReference type="RefSeq" id="WP_008790279.1">
    <property type="nucleotide sequence ID" value="NZ_AKCB01000004.1"/>
</dbReference>